<reference evidence="2 3" key="1">
    <citation type="submission" date="2020-03" db="EMBL/GenBank/DDBJ databases">
        <title>Draft Genome Sequence of Cudoniella acicularis.</title>
        <authorList>
            <person name="Buettner E."/>
            <person name="Kellner H."/>
        </authorList>
    </citation>
    <scope>NUCLEOTIDE SEQUENCE [LARGE SCALE GENOMIC DNA]</scope>
    <source>
        <strain evidence="2 3">DSM 108380</strain>
    </source>
</reference>
<dbReference type="Pfam" id="PF07883">
    <property type="entry name" value="Cupin_2"/>
    <property type="match status" value="1"/>
</dbReference>
<evidence type="ECO:0000259" key="1">
    <source>
        <dbReference type="Pfam" id="PF07883"/>
    </source>
</evidence>
<dbReference type="OrthoDB" id="5793281at2759"/>
<dbReference type="AlphaFoldDB" id="A0A8H4W2U6"/>
<dbReference type="PANTHER" id="PTHR38599">
    <property type="entry name" value="CUPIN DOMAIN PROTEIN (AFU_ORTHOLOGUE AFUA_3G13620)"/>
    <property type="match status" value="1"/>
</dbReference>
<dbReference type="SUPFAM" id="SSF51182">
    <property type="entry name" value="RmlC-like cupins"/>
    <property type="match status" value="1"/>
</dbReference>
<dbReference type="CDD" id="cd02234">
    <property type="entry name" value="cupin_BLR7677-like"/>
    <property type="match status" value="1"/>
</dbReference>
<keyword evidence="3" id="KW-1185">Reference proteome</keyword>
<evidence type="ECO:0000313" key="3">
    <source>
        <dbReference type="Proteomes" id="UP000566819"/>
    </source>
</evidence>
<dbReference type="PANTHER" id="PTHR38599:SF1">
    <property type="entry name" value="CUPIN DOMAIN PROTEIN (AFU_ORTHOLOGUE AFUA_3G13620)"/>
    <property type="match status" value="1"/>
</dbReference>
<gene>
    <name evidence="2" type="ORF">G7Y89_g9179</name>
</gene>
<comment type="caution">
    <text evidence="2">The sequence shown here is derived from an EMBL/GenBank/DDBJ whole genome shotgun (WGS) entry which is preliminary data.</text>
</comment>
<evidence type="ECO:0000313" key="2">
    <source>
        <dbReference type="EMBL" id="KAF4628964.1"/>
    </source>
</evidence>
<dbReference type="Proteomes" id="UP000566819">
    <property type="component" value="Unassembled WGS sequence"/>
</dbReference>
<dbReference type="InterPro" id="IPR011051">
    <property type="entry name" value="RmlC_Cupin_sf"/>
</dbReference>
<accession>A0A8H4W2U6</accession>
<dbReference type="EMBL" id="JAAMPI010000737">
    <property type="protein sequence ID" value="KAF4628964.1"/>
    <property type="molecule type" value="Genomic_DNA"/>
</dbReference>
<organism evidence="2 3">
    <name type="scientific">Cudoniella acicularis</name>
    <dbReference type="NCBI Taxonomy" id="354080"/>
    <lineage>
        <taxon>Eukaryota</taxon>
        <taxon>Fungi</taxon>
        <taxon>Dikarya</taxon>
        <taxon>Ascomycota</taxon>
        <taxon>Pezizomycotina</taxon>
        <taxon>Leotiomycetes</taxon>
        <taxon>Helotiales</taxon>
        <taxon>Tricladiaceae</taxon>
        <taxon>Cudoniella</taxon>
    </lineage>
</organism>
<dbReference type="InterPro" id="IPR014710">
    <property type="entry name" value="RmlC-like_jellyroll"/>
</dbReference>
<feature type="domain" description="Cupin type-2" evidence="1">
    <location>
        <begin position="45"/>
        <end position="112"/>
    </location>
</feature>
<sequence>MAKTRPQLPLVEPVYDKSRPMPNILPVYRYQLSNSPGKSIVGLQVTFPPNGSTPPHRHAGAFLAVAIFSGSVLNKVNNDPMQIIHAGGSFHEHPGCHHKISDNASKTEEVALFVTLVLDTEVLNRVGIEGLVEIDEEYRQ</sequence>
<name>A0A8H4W2U6_9HELO</name>
<dbReference type="Gene3D" id="2.60.120.10">
    <property type="entry name" value="Jelly Rolls"/>
    <property type="match status" value="1"/>
</dbReference>
<protein>
    <recommendedName>
        <fullName evidence="1">Cupin type-2 domain-containing protein</fullName>
    </recommendedName>
</protein>
<proteinExistence type="predicted"/>
<dbReference type="InterPro" id="IPR013096">
    <property type="entry name" value="Cupin_2"/>
</dbReference>